<evidence type="ECO:0000256" key="2">
    <source>
        <dbReference type="SAM" id="MobiDB-lite"/>
    </source>
</evidence>
<keyword evidence="6" id="KW-1185">Reference proteome</keyword>
<gene>
    <name evidence="5" type="ORF">OKIOD_LOCUS2168</name>
</gene>
<feature type="compositionally biased region" description="Polar residues" evidence="2">
    <location>
        <begin position="307"/>
        <end position="317"/>
    </location>
</feature>
<dbReference type="SUPFAM" id="SSF49265">
    <property type="entry name" value="Fibronectin type III"/>
    <property type="match status" value="5"/>
</dbReference>
<dbReference type="Gene3D" id="2.60.40.10">
    <property type="entry name" value="Immunoglobulins"/>
    <property type="match status" value="8"/>
</dbReference>
<dbReference type="Proteomes" id="UP001158576">
    <property type="component" value="Chromosome PAR"/>
</dbReference>
<keyword evidence="3" id="KW-0812">Transmembrane</keyword>
<dbReference type="InterPro" id="IPR036116">
    <property type="entry name" value="FN3_sf"/>
</dbReference>
<feature type="compositionally biased region" description="Basic and acidic residues" evidence="2">
    <location>
        <begin position="452"/>
        <end position="465"/>
    </location>
</feature>
<dbReference type="InterPro" id="IPR013783">
    <property type="entry name" value="Ig-like_fold"/>
</dbReference>
<dbReference type="PANTHER" id="PTHR46708:SF11">
    <property type="entry name" value="RECEPTOR-TYPE TYROSINE-PROTEIN PHOSPHATASE ETA-LIKE"/>
    <property type="match status" value="1"/>
</dbReference>
<accession>A0ABN7RX42</accession>
<evidence type="ECO:0000256" key="1">
    <source>
        <dbReference type="ARBA" id="ARBA00022737"/>
    </source>
</evidence>
<keyword evidence="3" id="KW-1133">Transmembrane helix</keyword>
<feature type="transmembrane region" description="Helical" evidence="3">
    <location>
        <begin position="1062"/>
        <end position="1081"/>
    </location>
</feature>
<dbReference type="PANTHER" id="PTHR46708">
    <property type="entry name" value="TENASCIN"/>
    <property type="match status" value="1"/>
</dbReference>
<feature type="domain" description="Fibronectin type-III" evidence="4">
    <location>
        <begin position="459"/>
        <end position="554"/>
    </location>
</feature>
<feature type="region of interest" description="Disordered" evidence="2">
    <location>
        <begin position="428"/>
        <end position="465"/>
    </location>
</feature>
<evidence type="ECO:0000313" key="5">
    <source>
        <dbReference type="EMBL" id="CAG5084317.1"/>
    </source>
</evidence>
<feature type="domain" description="Fibronectin type-III" evidence="4">
    <location>
        <begin position="860"/>
        <end position="945"/>
    </location>
</feature>
<dbReference type="CDD" id="cd00063">
    <property type="entry name" value="FN3"/>
    <property type="match status" value="8"/>
</dbReference>
<evidence type="ECO:0000256" key="3">
    <source>
        <dbReference type="SAM" id="Phobius"/>
    </source>
</evidence>
<evidence type="ECO:0000259" key="4">
    <source>
        <dbReference type="PROSITE" id="PS50853"/>
    </source>
</evidence>
<dbReference type="PROSITE" id="PS50853">
    <property type="entry name" value="FN3"/>
    <property type="match status" value="8"/>
</dbReference>
<reference evidence="5 6" key="1">
    <citation type="submission" date="2021-04" db="EMBL/GenBank/DDBJ databases">
        <authorList>
            <person name="Bliznina A."/>
        </authorList>
    </citation>
    <scope>NUCLEOTIDE SEQUENCE [LARGE SCALE GENOMIC DNA]</scope>
</reference>
<feature type="compositionally biased region" description="Basic and acidic residues" evidence="2">
    <location>
        <begin position="318"/>
        <end position="328"/>
    </location>
</feature>
<feature type="domain" description="Fibronectin type-III" evidence="4">
    <location>
        <begin position="671"/>
        <end position="759"/>
    </location>
</feature>
<evidence type="ECO:0000313" key="6">
    <source>
        <dbReference type="Proteomes" id="UP001158576"/>
    </source>
</evidence>
<feature type="domain" description="Fibronectin type-III" evidence="4">
    <location>
        <begin position="214"/>
        <end position="313"/>
    </location>
</feature>
<dbReference type="PRINTS" id="PR00014">
    <property type="entry name" value="FNTYPEIII"/>
</dbReference>
<feature type="domain" description="Fibronectin type-III" evidence="4">
    <location>
        <begin position="349"/>
        <end position="441"/>
    </location>
</feature>
<feature type="domain" description="Fibronectin type-III" evidence="4">
    <location>
        <begin position="946"/>
        <end position="1040"/>
    </location>
</feature>
<dbReference type="Pfam" id="PF00041">
    <property type="entry name" value="fn3"/>
    <property type="match status" value="7"/>
</dbReference>
<dbReference type="InterPro" id="IPR050991">
    <property type="entry name" value="ECM_Regulatory_Proteins"/>
</dbReference>
<organism evidence="5 6">
    <name type="scientific">Oikopleura dioica</name>
    <name type="common">Tunicate</name>
    <dbReference type="NCBI Taxonomy" id="34765"/>
    <lineage>
        <taxon>Eukaryota</taxon>
        <taxon>Metazoa</taxon>
        <taxon>Chordata</taxon>
        <taxon>Tunicata</taxon>
        <taxon>Appendicularia</taxon>
        <taxon>Copelata</taxon>
        <taxon>Oikopleuridae</taxon>
        <taxon>Oikopleura</taxon>
    </lineage>
</organism>
<proteinExistence type="predicted"/>
<dbReference type="SMART" id="SM00060">
    <property type="entry name" value="FN3"/>
    <property type="match status" value="8"/>
</dbReference>
<sequence length="1087" mass="121910">MPASIQAEPNAEPVEISPVGPVKEKLQLVEDDVDNDGEAAQKNALKELELHDTMVAAAAPAYQPAHMFGGLGYTQEIVDLEVTAGMEITLPNCDGTQNMYRGPVRISMPVSPGMPLPIAPPIGYQVYMRLDTDPNTGHMIKIQHAMPMQHVSHEAAPPYVHNGNSYQPVYNHDIATINEQNKVTAKEQMNKSLAPSKGAETDEEKKNIKSTLSKIDSPRIVKLSHNWAIIKWNKVRSDEKSDLNEENLSYILEIRNTTSAQDDAWKLVYQGLKLEYEVAKLIPENNYLSRVKARYLNIEGDPSQVQNFRTEAISKNNIDNREKSPDIHRPHKRGKGDYEPKSRRSRASAPDNLKAKKTSSTSIDVSWSPMAGVTKYILQMKQITHRYHDDESFKTAYEGQETHYSFRELKKAARYRFRVAGLTKDGQSDFCKPCDESTGQDPPTQPSRPIRTRLEKNTNISEEKSRARPLYNVTLEWKAPKETGGSSITEFRVQQRYANQNQSAWELKYKGNETSHVFTDLLPGSKIEYRVQAVNQHGMASVWSLPEMINTPPGRPLAPKKIDVTNIGTDSCSLSWSVGLCVAGGSVSRYEIRLTEVGYYDHKTESAPVEADDSDDRVQFKDGLRSAREATLENLLSGRTYKVHLRTVNSGSEESEWNSTEFQTLADVPSVPESPSVTSVQSDAVAIEWREPVANGSPITGYYVQIRSEGKTLSLNVNSTKLERTGLAANTHFVFKVAAINSVGQSGFSSPCSVKTNASIPHVPKLSVSLMPTSTPIVRQWALLQWPKPQDQGSKITSYTVEYKMSSEERCSTVVSGDDDRVEIDDLMPEETYRFRIRAVNDRGPSPWSDWIHVKTKPLPPTAPVLTLLEVHPTSVKLQWTDSNNKYMLQRHSKGSWKVIYRGEKSYNKISKLTEGTSYRFRVSASNSSGDGPFSSIFEVTTPRCPPPNIRRAPVVATNVENRSATISWTMESNLVDLKYRVELLRGDETLRSLTTTKQELKIENLDTNINYAVRVQSQRDGQWAECSPEKSFCLVFKEVKEVKETKKSTPSMKKIFEEDSITALLVFAFAIVAVLIALCGHHWQTS</sequence>
<keyword evidence="1" id="KW-0677">Repeat</keyword>
<feature type="region of interest" description="Disordered" evidence="2">
    <location>
        <begin position="307"/>
        <end position="361"/>
    </location>
</feature>
<name>A0ABN7RX42_OIKDI</name>
<feature type="domain" description="Fibronectin type-III" evidence="4">
    <location>
        <begin position="558"/>
        <end position="667"/>
    </location>
</feature>
<dbReference type="InterPro" id="IPR003961">
    <property type="entry name" value="FN3_dom"/>
</dbReference>
<dbReference type="EMBL" id="OU015568">
    <property type="protein sequence ID" value="CAG5084317.1"/>
    <property type="molecule type" value="Genomic_DNA"/>
</dbReference>
<keyword evidence="3" id="KW-0472">Membrane</keyword>
<protein>
    <submittedName>
        <fullName evidence="5">Oidioi.mRNA.OKI2018_I69.PAR.g10610.t1.cds</fullName>
    </submittedName>
</protein>
<feature type="domain" description="Fibronectin type-III" evidence="4">
    <location>
        <begin position="764"/>
        <end position="859"/>
    </location>
</feature>